<keyword evidence="9 11" id="KW-0057">Aromatic amino acid biosynthesis</keyword>
<feature type="binding site" evidence="11">
    <location>
        <begin position="24"/>
        <end position="29"/>
    </location>
    <ligand>
        <name>ATP</name>
        <dbReference type="ChEBI" id="CHEBI:30616"/>
    </ligand>
</feature>
<dbReference type="CDD" id="cd00464">
    <property type="entry name" value="SK"/>
    <property type="match status" value="1"/>
</dbReference>
<accession>A0A6P2L0M5</accession>
<dbReference type="GO" id="GO:0005829">
    <property type="term" value="C:cytosol"/>
    <property type="evidence" value="ECO:0007669"/>
    <property type="project" value="TreeGrafter"/>
</dbReference>
<dbReference type="PANTHER" id="PTHR21087">
    <property type="entry name" value="SHIKIMATE KINASE"/>
    <property type="match status" value="1"/>
</dbReference>
<comment type="similarity">
    <text evidence="2 11">Belongs to the shikimate kinase family.</text>
</comment>
<dbReference type="RefSeq" id="WP_174969054.1">
    <property type="nucleotide sequence ID" value="NZ_CABVPS010000003.1"/>
</dbReference>
<proteinExistence type="inferred from homology"/>
<feature type="binding site" evidence="11">
    <location>
        <position position="28"/>
    </location>
    <ligand>
        <name>Mg(2+)</name>
        <dbReference type="ChEBI" id="CHEBI:18420"/>
    </ligand>
</feature>
<dbReference type="Pfam" id="PF01202">
    <property type="entry name" value="SKI"/>
    <property type="match status" value="1"/>
</dbReference>
<dbReference type="InterPro" id="IPR031322">
    <property type="entry name" value="Shikimate/glucono_kinase"/>
</dbReference>
<comment type="catalytic activity">
    <reaction evidence="10 11">
        <text>shikimate + ATP = 3-phosphoshikimate + ADP + H(+)</text>
        <dbReference type="Rhea" id="RHEA:13121"/>
        <dbReference type="ChEBI" id="CHEBI:15378"/>
        <dbReference type="ChEBI" id="CHEBI:30616"/>
        <dbReference type="ChEBI" id="CHEBI:36208"/>
        <dbReference type="ChEBI" id="CHEBI:145989"/>
        <dbReference type="ChEBI" id="CHEBI:456216"/>
        <dbReference type="EC" id="2.7.1.71"/>
    </reaction>
</comment>
<dbReference type="GO" id="GO:0009073">
    <property type="term" value="P:aromatic amino acid family biosynthetic process"/>
    <property type="evidence" value="ECO:0007669"/>
    <property type="project" value="UniProtKB-KW"/>
</dbReference>
<comment type="subcellular location">
    <subcellularLocation>
        <location evidence="11">Cytoplasm</location>
    </subcellularLocation>
</comment>
<keyword evidence="5 11" id="KW-0808">Transferase</keyword>
<protein>
    <recommendedName>
        <fullName evidence="3 11">Shikimate kinase</fullName>
        <shortName evidence="11">SK</shortName>
        <ecNumber evidence="3 11">2.7.1.71</ecNumber>
    </recommendedName>
</protein>
<dbReference type="Proteomes" id="UP000494174">
    <property type="component" value="Unassembled WGS sequence"/>
</dbReference>
<dbReference type="PANTHER" id="PTHR21087:SF16">
    <property type="entry name" value="SHIKIMATE KINASE 1, CHLOROPLASTIC"/>
    <property type="match status" value="1"/>
</dbReference>
<evidence type="ECO:0000256" key="1">
    <source>
        <dbReference type="ARBA" id="ARBA00004842"/>
    </source>
</evidence>
<feature type="binding site" evidence="11">
    <location>
        <position position="166"/>
    </location>
    <ligand>
        <name>ATP</name>
        <dbReference type="ChEBI" id="CHEBI:30616"/>
    </ligand>
</feature>
<dbReference type="InterPro" id="IPR000623">
    <property type="entry name" value="Shikimate_kinase/TSH1"/>
</dbReference>
<dbReference type="GO" id="GO:0005524">
    <property type="term" value="F:ATP binding"/>
    <property type="evidence" value="ECO:0007669"/>
    <property type="project" value="UniProtKB-UniRule"/>
</dbReference>
<comment type="subunit">
    <text evidence="11">Monomer.</text>
</comment>
<evidence type="ECO:0000256" key="2">
    <source>
        <dbReference type="ARBA" id="ARBA00006997"/>
    </source>
</evidence>
<gene>
    <name evidence="11" type="primary">aroK</name>
    <name evidence="12" type="ORF">BLA15945_02922</name>
</gene>
<evidence type="ECO:0000313" key="12">
    <source>
        <dbReference type="EMBL" id="VWB62110.1"/>
    </source>
</evidence>
<sequence length="202" mass="22021">MSAVVAAPDARALPARAFLVGMMGAGKSTLGRALAASLGWTFADSDEEIERRTGRPVAALFDTVGEGGFRLLETQIVDELTQRPNVVVATGGGAVLNPRSRARLSERGCVIYLHADPDVLWRRTRDDTRRPLLQAADPRQTLAALYRMRDPLYRECAHALVDTTSQDVARATADVLTVLLARINAPDGRRARRMFASLPSNR</sequence>
<dbReference type="UniPathway" id="UPA00053">
    <property type="reaction ID" value="UER00088"/>
</dbReference>
<dbReference type="PRINTS" id="PR01100">
    <property type="entry name" value="SHIKIMTKNASE"/>
</dbReference>
<dbReference type="GO" id="GO:0008652">
    <property type="term" value="P:amino acid biosynthetic process"/>
    <property type="evidence" value="ECO:0007669"/>
    <property type="project" value="UniProtKB-KW"/>
</dbReference>
<keyword evidence="4 11" id="KW-0028">Amino-acid biosynthesis</keyword>
<comment type="pathway">
    <text evidence="1 11">Metabolic intermediate biosynthesis; chorismate biosynthesis; chorismate from D-erythrose 4-phosphate and phosphoenolpyruvate: step 5/7.</text>
</comment>
<evidence type="ECO:0000256" key="3">
    <source>
        <dbReference type="ARBA" id="ARBA00012154"/>
    </source>
</evidence>
<dbReference type="PROSITE" id="PS01128">
    <property type="entry name" value="SHIKIMATE_KINASE"/>
    <property type="match status" value="1"/>
</dbReference>
<feature type="binding site" evidence="11">
    <location>
        <position position="130"/>
    </location>
    <ligand>
        <name>ATP</name>
        <dbReference type="ChEBI" id="CHEBI:30616"/>
    </ligand>
</feature>
<feature type="binding site" evidence="11">
    <location>
        <position position="70"/>
    </location>
    <ligand>
        <name>substrate</name>
    </ligand>
</feature>
<evidence type="ECO:0000256" key="5">
    <source>
        <dbReference type="ARBA" id="ARBA00022679"/>
    </source>
</evidence>
<feature type="binding site" evidence="11">
    <location>
        <position position="149"/>
    </location>
    <ligand>
        <name>substrate</name>
    </ligand>
</feature>
<dbReference type="Gene3D" id="3.40.50.300">
    <property type="entry name" value="P-loop containing nucleotide triphosphate hydrolases"/>
    <property type="match status" value="1"/>
</dbReference>
<keyword evidence="11" id="KW-0479">Metal-binding</keyword>
<keyword evidence="8 11" id="KW-0067">ATP-binding</keyword>
<dbReference type="AlphaFoldDB" id="A0A6P2L0M5"/>
<dbReference type="HAMAP" id="MF_00109">
    <property type="entry name" value="Shikimate_kinase"/>
    <property type="match status" value="1"/>
</dbReference>
<dbReference type="GO" id="GO:0009423">
    <property type="term" value="P:chorismate biosynthetic process"/>
    <property type="evidence" value="ECO:0007669"/>
    <property type="project" value="UniProtKB-UniRule"/>
</dbReference>
<evidence type="ECO:0000313" key="13">
    <source>
        <dbReference type="Proteomes" id="UP000494174"/>
    </source>
</evidence>
<evidence type="ECO:0000256" key="11">
    <source>
        <dbReference type="HAMAP-Rule" id="MF_00109"/>
    </source>
</evidence>
<dbReference type="EMBL" id="CABVPU010000009">
    <property type="protein sequence ID" value="VWB62110.1"/>
    <property type="molecule type" value="Genomic_DNA"/>
</dbReference>
<evidence type="ECO:0000256" key="9">
    <source>
        <dbReference type="ARBA" id="ARBA00023141"/>
    </source>
</evidence>
<keyword evidence="6 11" id="KW-0547">Nucleotide-binding</keyword>
<reference evidence="12 13" key="1">
    <citation type="submission" date="2019-09" db="EMBL/GenBank/DDBJ databases">
        <authorList>
            <person name="Depoorter E."/>
        </authorList>
    </citation>
    <scope>NUCLEOTIDE SEQUENCE [LARGE SCALE GENOMIC DNA]</scope>
    <source>
        <strain evidence="12">R-15945</strain>
    </source>
</reference>
<feature type="binding site" evidence="11">
    <location>
        <position position="92"/>
    </location>
    <ligand>
        <name>substrate</name>
    </ligand>
</feature>
<evidence type="ECO:0000256" key="7">
    <source>
        <dbReference type="ARBA" id="ARBA00022777"/>
    </source>
</evidence>
<keyword evidence="7 11" id="KW-0418">Kinase</keyword>
<name>A0A6P2L0M5_BURL3</name>
<comment type="cofactor">
    <cofactor evidence="11">
        <name>Mg(2+)</name>
        <dbReference type="ChEBI" id="CHEBI:18420"/>
    </cofactor>
    <text evidence="11">Binds 1 Mg(2+) ion per subunit.</text>
</comment>
<evidence type="ECO:0000256" key="6">
    <source>
        <dbReference type="ARBA" id="ARBA00022741"/>
    </source>
</evidence>
<dbReference type="GO" id="GO:0000287">
    <property type="term" value="F:magnesium ion binding"/>
    <property type="evidence" value="ECO:0007669"/>
    <property type="project" value="UniProtKB-UniRule"/>
</dbReference>
<comment type="function">
    <text evidence="11">Catalyzes the specific phosphorylation of the 3-hydroxyl group of shikimic acid using ATP as a cosubstrate.</text>
</comment>
<evidence type="ECO:0000256" key="4">
    <source>
        <dbReference type="ARBA" id="ARBA00022605"/>
    </source>
</evidence>
<organism evidence="12 13">
    <name type="scientific">Burkholderia lata (strain ATCC 17760 / DSM 23089 / LMG 22485 / NCIMB 9086 / R18194 / 383)</name>
    <dbReference type="NCBI Taxonomy" id="482957"/>
    <lineage>
        <taxon>Bacteria</taxon>
        <taxon>Pseudomonadati</taxon>
        <taxon>Pseudomonadota</taxon>
        <taxon>Betaproteobacteria</taxon>
        <taxon>Burkholderiales</taxon>
        <taxon>Burkholderiaceae</taxon>
        <taxon>Burkholderia</taxon>
        <taxon>Burkholderia cepacia complex</taxon>
    </lineage>
</organism>
<keyword evidence="11" id="KW-0963">Cytoplasm</keyword>
<evidence type="ECO:0000256" key="8">
    <source>
        <dbReference type="ARBA" id="ARBA00022840"/>
    </source>
</evidence>
<dbReference type="EC" id="2.7.1.71" evidence="3 11"/>
<dbReference type="SUPFAM" id="SSF52540">
    <property type="entry name" value="P-loop containing nucleoside triphosphate hydrolases"/>
    <property type="match status" value="1"/>
</dbReference>
<keyword evidence="11" id="KW-0460">Magnesium</keyword>
<evidence type="ECO:0000256" key="10">
    <source>
        <dbReference type="ARBA" id="ARBA00048567"/>
    </source>
</evidence>
<feature type="binding site" evidence="11">
    <location>
        <position position="46"/>
    </location>
    <ligand>
        <name>substrate</name>
    </ligand>
</feature>
<dbReference type="InterPro" id="IPR023000">
    <property type="entry name" value="Shikimate_kinase_CS"/>
</dbReference>
<dbReference type="InterPro" id="IPR027417">
    <property type="entry name" value="P-loop_NTPase"/>
</dbReference>
<dbReference type="GO" id="GO:0004765">
    <property type="term" value="F:shikimate kinase activity"/>
    <property type="evidence" value="ECO:0007669"/>
    <property type="project" value="UniProtKB-UniRule"/>
</dbReference>